<evidence type="ECO:0000313" key="3">
    <source>
        <dbReference type="Proteomes" id="UP000050443"/>
    </source>
</evidence>
<dbReference type="AlphaFoldDB" id="A0A0Q0RXW9"/>
<evidence type="ECO:0000313" key="2">
    <source>
        <dbReference type="EMBL" id="KQB37176.1"/>
    </source>
</evidence>
<feature type="signal peptide" evidence="1">
    <location>
        <begin position="1"/>
        <end position="20"/>
    </location>
</feature>
<evidence type="ECO:0000256" key="1">
    <source>
        <dbReference type="SAM" id="SignalP"/>
    </source>
</evidence>
<keyword evidence="1" id="KW-0732">Signal</keyword>
<sequence length="137" mass="15451">MKTKVFFLLPMFLLFLGCSSDNDTPEKETLKPVTYEVLLFEFTADTGNNSSRLHYEIKYANPNDVAVKGTSSVTANYNGLILTPIKRVPPYVEIGANSTYTEVYNVESPHDTQSLSPEQIKTYYIKFVSAEFVFAID</sequence>
<feature type="chain" id="PRO_5006183668" description="Lipoprotein" evidence="1">
    <location>
        <begin position="21"/>
        <end position="137"/>
    </location>
</feature>
<evidence type="ECO:0008006" key="4">
    <source>
        <dbReference type="Google" id="ProtNLM"/>
    </source>
</evidence>
<dbReference type="EMBL" id="JRLF01000015">
    <property type="protein sequence ID" value="KQB37176.1"/>
    <property type="molecule type" value="Genomic_DNA"/>
</dbReference>
<protein>
    <recommendedName>
        <fullName evidence="4">Lipoprotein</fullName>
    </recommendedName>
</protein>
<organism evidence="2 3">
    <name type="scientific">Flavobacterium aquidurense</name>
    <dbReference type="NCBI Taxonomy" id="362413"/>
    <lineage>
        <taxon>Bacteria</taxon>
        <taxon>Pseudomonadati</taxon>
        <taxon>Bacteroidota</taxon>
        <taxon>Flavobacteriia</taxon>
        <taxon>Flavobacteriales</taxon>
        <taxon>Flavobacteriaceae</taxon>
        <taxon>Flavobacterium</taxon>
    </lineage>
</organism>
<dbReference type="PATRIC" id="fig|362413.3.peg.2283"/>
<dbReference type="PROSITE" id="PS51257">
    <property type="entry name" value="PROKAR_LIPOPROTEIN"/>
    <property type="match status" value="1"/>
</dbReference>
<comment type="caution">
    <text evidence="2">The sequence shown here is derived from an EMBL/GenBank/DDBJ whole genome shotgun (WGS) entry which is preliminary data.</text>
</comment>
<proteinExistence type="predicted"/>
<accession>A0A0Q0RXW9</accession>
<gene>
    <name evidence="2" type="ORF">RC62_2342</name>
</gene>
<dbReference type="RefSeq" id="WP_055097917.1">
    <property type="nucleotide sequence ID" value="NZ_JRLF01000015.1"/>
</dbReference>
<dbReference type="STRING" id="362413.RC62_2342"/>
<dbReference type="OrthoDB" id="1357614at2"/>
<name>A0A0Q0RXW9_9FLAO</name>
<dbReference type="Proteomes" id="UP000050443">
    <property type="component" value="Unassembled WGS sequence"/>
</dbReference>
<reference evidence="2 3" key="1">
    <citation type="submission" date="2014-09" db="EMBL/GenBank/DDBJ databases">
        <title>Genome sequence of Flavobacterium aquidurense RC62.</title>
        <authorList>
            <person name="Kim J.F."/>
            <person name="Kwak M.-J."/>
        </authorList>
    </citation>
    <scope>NUCLEOTIDE SEQUENCE [LARGE SCALE GENOMIC DNA]</scope>
    <source>
        <strain evidence="2 3">RC62</strain>
    </source>
</reference>